<dbReference type="AlphaFoldDB" id="A0A3D2X8Z0"/>
<dbReference type="Proteomes" id="UP000262969">
    <property type="component" value="Unassembled WGS sequence"/>
</dbReference>
<evidence type="ECO:0000313" key="1">
    <source>
        <dbReference type="EMBL" id="HCL03456.1"/>
    </source>
</evidence>
<reference evidence="1 2" key="1">
    <citation type="journal article" date="2018" name="Nat. Biotechnol.">
        <title>A standardized bacterial taxonomy based on genome phylogeny substantially revises the tree of life.</title>
        <authorList>
            <person name="Parks D.H."/>
            <person name="Chuvochina M."/>
            <person name="Waite D.W."/>
            <person name="Rinke C."/>
            <person name="Skarshewski A."/>
            <person name="Chaumeil P.A."/>
            <person name="Hugenholtz P."/>
        </authorList>
    </citation>
    <scope>NUCLEOTIDE SEQUENCE [LARGE SCALE GENOMIC DNA]</scope>
    <source>
        <strain evidence="1">UBA11728</strain>
    </source>
</reference>
<name>A0A3D2X8Z0_9FIRM</name>
<proteinExistence type="predicted"/>
<gene>
    <name evidence="1" type="ORF">DHW61_13780</name>
</gene>
<dbReference type="EMBL" id="DPVV01000453">
    <property type="protein sequence ID" value="HCL03456.1"/>
    <property type="molecule type" value="Genomic_DNA"/>
</dbReference>
<evidence type="ECO:0000313" key="2">
    <source>
        <dbReference type="Proteomes" id="UP000262969"/>
    </source>
</evidence>
<feature type="non-terminal residue" evidence="1">
    <location>
        <position position="139"/>
    </location>
</feature>
<organism evidence="1 2">
    <name type="scientific">Lachnoclostridium phytofermentans</name>
    <dbReference type="NCBI Taxonomy" id="66219"/>
    <lineage>
        <taxon>Bacteria</taxon>
        <taxon>Bacillati</taxon>
        <taxon>Bacillota</taxon>
        <taxon>Clostridia</taxon>
        <taxon>Lachnospirales</taxon>
        <taxon>Lachnospiraceae</taxon>
    </lineage>
</organism>
<protein>
    <submittedName>
        <fullName evidence="1">Uncharacterized protein</fullName>
    </submittedName>
</protein>
<accession>A0A3D2X8Z0</accession>
<dbReference type="InterPro" id="IPR024523">
    <property type="entry name" value="DUF3793"/>
</dbReference>
<sequence length="139" mass="16146">MKVLARYGSNRLKKLNQMFLGLLLPCAPVIMHCRAACSLSVMHKSKEQIEVFSCFVHLILCNRLLIQPLVSTEDFTVYLIYQEDMLLEKVNDERARLLLDSFDYPHDSLSDIVSRLSVRLEEYFYEDEAFPHELGVFLG</sequence>
<comment type="caution">
    <text evidence="1">The sequence shown here is derived from an EMBL/GenBank/DDBJ whole genome shotgun (WGS) entry which is preliminary data.</text>
</comment>
<dbReference type="Pfam" id="PF12672">
    <property type="entry name" value="DUF3793"/>
    <property type="match status" value="1"/>
</dbReference>